<organism evidence="3 4">
    <name type="scientific">Glutamicibacter creatinolyticus</name>
    <dbReference type="NCBI Taxonomy" id="162496"/>
    <lineage>
        <taxon>Bacteria</taxon>
        <taxon>Bacillati</taxon>
        <taxon>Actinomycetota</taxon>
        <taxon>Actinomycetes</taxon>
        <taxon>Micrococcales</taxon>
        <taxon>Micrococcaceae</taxon>
        <taxon>Glutamicibacter</taxon>
    </lineage>
</organism>
<dbReference type="InterPro" id="IPR008929">
    <property type="entry name" value="Chondroitin_lyas"/>
</dbReference>
<evidence type="ECO:0000259" key="2">
    <source>
        <dbReference type="Pfam" id="PF07940"/>
    </source>
</evidence>
<accession>A0A5B7WV37</accession>
<evidence type="ECO:0000313" key="4">
    <source>
        <dbReference type="Proteomes" id="UP000307000"/>
    </source>
</evidence>
<keyword evidence="4" id="KW-1185">Reference proteome</keyword>
<reference evidence="3 4" key="1">
    <citation type="submission" date="2018-12" db="EMBL/GenBank/DDBJ databases">
        <title>Complete Genome Sequence of Glutamicibacter creatinolyticus strain LGCM259,isolated from an abscess of a 12-year-old mare in Italy.</title>
        <authorList>
            <person name="Santos R.G."/>
            <person name="Silva A.L."/>
            <person name="Seyffert N."/>
            <person name="Castro T.L.P."/>
            <person name="Attili A.R."/>
            <person name="Rifici C."/>
            <person name="Mazzullo G."/>
            <person name="Brenig B."/>
            <person name="Venanzi F."/>
            <person name="Azevedo V."/>
        </authorList>
    </citation>
    <scope>NUCLEOTIDE SEQUENCE [LARGE SCALE GENOMIC DNA]</scope>
    <source>
        <strain evidence="3 4">LGCM 259</strain>
    </source>
</reference>
<name>A0A5B7WV37_9MICC</name>
<evidence type="ECO:0000256" key="1">
    <source>
        <dbReference type="ARBA" id="ARBA00004196"/>
    </source>
</evidence>
<protein>
    <recommendedName>
        <fullName evidence="2">Heparinase II/III-like C-terminal domain-containing protein</fullName>
    </recommendedName>
</protein>
<dbReference type="KEGG" id="gcr:GcLGCM259_1192"/>
<comment type="subcellular location">
    <subcellularLocation>
        <location evidence="1">Cell envelope</location>
    </subcellularLocation>
</comment>
<dbReference type="Proteomes" id="UP000307000">
    <property type="component" value="Chromosome"/>
</dbReference>
<sequence length="538" mass="60766">MRIDPSASLCNLLQSYAGTFSDGAPPNWKFKRQGNNWEISFPNSAVVRTEDLLDPKTWSVHPEKDANTTILWRNSLAYLPRLIESAESDEETIELVAQIVESFIAWQDMSISLDIDSLRSGSLDHQSALRIRSLLWIISYLERNLMQEVEKFRELYGRMFAAENRLLSEFSLFQPNNHGIMLGIAHLHAETLMPSPESDMNALKWIEALYSTFNEIIDSDGIASENTPSYQIFYVMLLEDLVLFIAWSRMLGTRARLFQLLLRSAELGVRRQLLPSGAVPPLGDSPGGMQYRFKPVLGLLYSPENGLAVRTSSNEYIAYIAGFRSVIHKQIDDLSFSWWRNGRFILRDAGLLNYDTKDQVAVDMRGSKGHSLPTYRNLDSWTTKNTISYGRNSSRLRAEFTGVENSSSNLAISAKLHLDDSVIITRSLEHRAELGVKIVDSFLASNRGEPLVRFLLDPETIITYRQDGDIGIRSGEEDLRVCFKASSGILNFDINPSFVALEHNRKAKTNEIVLTVTSAEYPVRVETSIVITNHGKCL</sequence>
<dbReference type="RefSeq" id="WP_138926072.1">
    <property type="nucleotide sequence ID" value="NZ_CP034412.1"/>
</dbReference>
<gene>
    <name evidence="3" type="ORF">GcLGCM259_1192</name>
</gene>
<dbReference type="EMBL" id="CP034412">
    <property type="protein sequence ID" value="QCY46933.1"/>
    <property type="molecule type" value="Genomic_DNA"/>
</dbReference>
<dbReference type="Gene3D" id="2.70.98.70">
    <property type="match status" value="1"/>
</dbReference>
<dbReference type="InterPro" id="IPR012480">
    <property type="entry name" value="Hepar_II_III_C"/>
</dbReference>
<dbReference type="Gene3D" id="1.50.10.100">
    <property type="entry name" value="Chondroitin AC/alginate lyase"/>
    <property type="match status" value="1"/>
</dbReference>
<dbReference type="Pfam" id="PF07940">
    <property type="entry name" value="Hepar_II_III_C"/>
    <property type="match status" value="1"/>
</dbReference>
<dbReference type="AlphaFoldDB" id="A0A5B7WV37"/>
<feature type="domain" description="Heparinase II/III-like C-terminal" evidence="2">
    <location>
        <begin position="328"/>
        <end position="522"/>
    </location>
</feature>
<proteinExistence type="predicted"/>
<dbReference type="GO" id="GO:0016829">
    <property type="term" value="F:lyase activity"/>
    <property type="evidence" value="ECO:0007669"/>
    <property type="project" value="InterPro"/>
</dbReference>
<dbReference type="GO" id="GO:0030313">
    <property type="term" value="C:cell envelope"/>
    <property type="evidence" value="ECO:0007669"/>
    <property type="project" value="UniProtKB-SubCell"/>
</dbReference>
<evidence type="ECO:0000313" key="3">
    <source>
        <dbReference type="EMBL" id="QCY46933.1"/>
    </source>
</evidence>